<feature type="transmembrane region" description="Helical" evidence="1">
    <location>
        <begin position="215"/>
        <end position="236"/>
    </location>
</feature>
<dbReference type="Gene3D" id="3.90.420.10">
    <property type="entry name" value="Oxidoreductase, molybdopterin-binding domain"/>
    <property type="match status" value="1"/>
</dbReference>
<reference evidence="2" key="1">
    <citation type="submission" date="2017-05" db="EMBL/GenBank/DDBJ databases">
        <authorList>
            <person name="Varghese N."/>
            <person name="Submissions S."/>
        </authorList>
    </citation>
    <scope>NUCLEOTIDE SEQUENCE</scope>
    <source>
        <strain evidence="2">Su22</strain>
    </source>
</reference>
<dbReference type="EMBL" id="FXUF01000001">
    <property type="protein sequence ID" value="SMP40058.1"/>
    <property type="molecule type" value="Genomic_DNA"/>
</dbReference>
<keyword evidence="1" id="KW-0472">Membrane</keyword>
<organism evidence="2 3">
    <name type="scientific">Anoxynatronum buryatiense</name>
    <dbReference type="NCBI Taxonomy" id="489973"/>
    <lineage>
        <taxon>Bacteria</taxon>
        <taxon>Bacillati</taxon>
        <taxon>Bacillota</taxon>
        <taxon>Clostridia</taxon>
        <taxon>Eubacteriales</taxon>
        <taxon>Clostridiaceae</taxon>
        <taxon>Anoxynatronum</taxon>
    </lineage>
</organism>
<keyword evidence="1" id="KW-0812">Transmembrane</keyword>
<dbReference type="SUPFAM" id="SSF56524">
    <property type="entry name" value="Oxidoreductase molybdopterin-binding domain"/>
    <property type="match status" value="1"/>
</dbReference>
<feature type="transmembrane region" description="Helical" evidence="1">
    <location>
        <begin position="130"/>
        <end position="150"/>
    </location>
</feature>
<protein>
    <submittedName>
        <fullName evidence="2">Energy-coupling factor transport system substrate-specific component</fullName>
    </submittedName>
</protein>
<dbReference type="InterPro" id="IPR036374">
    <property type="entry name" value="OxRdtase_Mopterin-bd_sf"/>
</dbReference>
<evidence type="ECO:0000313" key="3">
    <source>
        <dbReference type="Proteomes" id="UP001158066"/>
    </source>
</evidence>
<feature type="transmembrane region" description="Helical" evidence="1">
    <location>
        <begin position="24"/>
        <end position="44"/>
    </location>
</feature>
<sequence>MESTRNNTLKTDSGKARYWHNRDLLIIAILSGLGGVMSTYVGYLGNLLNRMLGVPFGAGQFVAGLHVFWIVLAAGLVRKPGAATMAGLLKGVIELLTGSTHGVVIVMISLVQGFLVEVVLLLWRRHSLPAYMLAGGLAAASNVVMFQLLYFSGAPITYLFFISTLAFFSGALLGGSFAMSVMEMVFQARPIRMSGAASHDFQADHKRQRLKGRHWITLGLTLALSAGALYYFTFVFELPGRGPALRVEGAVENPATLNLSQMSDATTTITAELIGEITHVPPQEYTGIPIWVILKQVEPLPDAVTLEVIASDGYTVTFNLQDVMDDHEMVLIEESDTLRLIAGAYPGGHWVKMVNRLVVR</sequence>
<comment type="caution">
    <text evidence="2">The sequence shown here is derived from an EMBL/GenBank/DDBJ whole genome shotgun (WGS) entry which is preliminary data.</text>
</comment>
<keyword evidence="1" id="KW-1133">Transmembrane helix</keyword>
<dbReference type="Pfam" id="PF09819">
    <property type="entry name" value="ABC_cobalt"/>
    <property type="match status" value="1"/>
</dbReference>
<dbReference type="AlphaFoldDB" id="A0AA45WSZ6"/>
<dbReference type="Proteomes" id="UP001158066">
    <property type="component" value="Unassembled WGS sequence"/>
</dbReference>
<feature type="transmembrane region" description="Helical" evidence="1">
    <location>
        <begin position="98"/>
        <end position="123"/>
    </location>
</feature>
<keyword evidence="3" id="KW-1185">Reference proteome</keyword>
<name>A0AA45WSZ6_9CLOT</name>
<accession>A0AA45WSZ6</accession>
<feature type="transmembrane region" description="Helical" evidence="1">
    <location>
        <begin position="156"/>
        <end position="182"/>
    </location>
</feature>
<evidence type="ECO:0000313" key="2">
    <source>
        <dbReference type="EMBL" id="SMP40058.1"/>
    </source>
</evidence>
<dbReference type="InterPro" id="IPR017195">
    <property type="entry name" value="ABC_thiamin-permease_prd"/>
</dbReference>
<proteinExistence type="predicted"/>
<gene>
    <name evidence="2" type="ORF">SAMN06296020_101324</name>
</gene>
<dbReference type="RefSeq" id="WP_283407675.1">
    <property type="nucleotide sequence ID" value="NZ_FXUF01000001.1"/>
</dbReference>
<feature type="transmembrane region" description="Helical" evidence="1">
    <location>
        <begin position="56"/>
        <end position="78"/>
    </location>
</feature>
<evidence type="ECO:0000256" key="1">
    <source>
        <dbReference type="SAM" id="Phobius"/>
    </source>
</evidence>